<reference evidence="2 3" key="1">
    <citation type="submission" date="2014-03" db="EMBL/GenBank/DDBJ databases">
        <title>Draft genome of the hookworm Oesophagostomum dentatum.</title>
        <authorList>
            <person name="Mitreva M."/>
        </authorList>
    </citation>
    <scope>NUCLEOTIDE SEQUENCE [LARGE SCALE GENOMIC DNA]</scope>
    <source>
        <strain evidence="2 3">OD-Hann</strain>
    </source>
</reference>
<organism evidence="2 3">
    <name type="scientific">Oesophagostomum dentatum</name>
    <name type="common">Nodular worm</name>
    <dbReference type="NCBI Taxonomy" id="61180"/>
    <lineage>
        <taxon>Eukaryota</taxon>
        <taxon>Metazoa</taxon>
        <taxon>Ecdysozoa</taxon>
        <taxon>Nematoda</taxon>
        <taxon>Chromadorea</taxon>
        <taxon>Rhabditida</taxon>
        <taxon>Rhabditina</taxon>
        <taxon>Rhabditomorpha</taxon>
        <taxon>Strongyloidea</taxon>
        <taxon>Strongylidae</taxon>
        <taxon>Oesophagostomum</taxon>
    </lineage>
</organism>
<evidence type="ECO:0000313" key="3">
    <source>
        <dbReference type="Proteomes" id="UP000053660"/>
    </source>
</evidence>
<keyword evidence="1" id="KW-0812">Transmembrane</keyword>
<gene>
    <name evidence="2" type="ORF">OESDEN_19626</name>
</gene>
<dbReference type="Proteomes" id="UP000053660">
    <property type="component" value="Unassembled WGS sequence"/>
</dbReference>
<accession>A0A0B1SBX3</accession>
<name>A0A0B1SBX3_OESDE</name>
<dbReference type="AlphaFoldDB" id="A0A0B1SBX3"/>
<keyword evidence="1" id="KW-0472">Membrane</keyword>
<sequence length="107" mass="12681">MGCFNATEHWDYIELCFKSSGREIACSYDQYTRMGFDTWGTAFCCCRGERCNQLPPEWLTLSTWGFRWRICSIFLLVITVTSFAYFSYGIFEARNARSQERRVRCLF</sequence>
<keyword evidence="3" id="KW-1185">Reference proteome</keyword>
<dbReference type="EMBL" id="KN600008">
    <property type="protein sequence ID" value="KHJ80695.1"/>
    <property type="molecule type" value="Genomic_DNA"/>
</dbReference>
<evidence type="ECO:0000313" key="2">
    <source>
        <dbReference type="EMBL" id="KHJ80695.1"/>
    </source>
</evidence>
<evidence type="ECO:0000256" key="1">
    <source>
        <dbReference type="SAM" id="Phobius"/>
    </source>
</evidence>
<keyword evidence="1" id="KW-1133">Transmembrane helix</keyword>
<dbReference type="OrthoDB" id="5867550at2759"/>
<proteinExistence type="predicted"/>
<protein>
    <submittedName>
        <fullName evidence="2">Uncharacterized protein</fullName>
    </submittedName>
</protein>
<feature type="transmembrane region" description="Helical" evidence="1">
    <location>
        <begin position="66"/>
        <end position="91"/>
    </location>
</feature>